<evidence type="ECO:0000256" key="3">
    <source>
        <dbReference type="ARBA" id="ARBA00023002"/>
    </source>
</evidence>
<dbReference type="Pfam" id="PF03060">
    <property type="entry name" value="NMO"/>
    <property type="match status" value="1"/>
</dbReference>
<dbReference type="PANTHER" id="PTHR32332">
    <property type="entry name" value="2-NITROPROPANE DIOXYGENASE"/>
    <property type="match status" value="1"/>
</dbReference>
<dbReference type="Gene3D" id="3.20.20.70">
    <property type="entry name" value="Aldolase class I"/>
    <property type="match status" value="1"/>
</dbReference>
<comment type="caution">
    <text evidence="4">The sequence shown here is derived from an EMBL/GenBank/DDBJ whole genome shotgun (WGS) entry which is preliminary data.</text>
</comment>
<dbReference type="InterPro" id="IPR004136">
    <property type="entry name" value="NMO"/>
</dbReference>
<evidence type="ECO:0000313" key="5">
    <source>
        <dbReference type="Proteomes" id="UP000298493"/>
    </source>
</evidence>
<gene>
    <name evidence="4" type="ORF">E6O75_ATG00435</name>
</gene>
<name>A0A4Z1PTR0_9PEZI</name>
<protein>
    <submittedName>
        <fullName evidence="4">Uncharacterized protein</fullName>
    </submittedName>
</protein>
<sequence>MFQPSKDYPWTSTPLITSAPMRIIAGPKLAVEVSKAGGIGFIGSGNDQSNLSVQLEQAHSLCKDAGLPTEPVLAIGIGFINWGADLTISLPLLERYKPCAIWLFAPREISNLEKWTTETRRVTNGATKIWIQVGSVADAIATAKACEPDVLVIQGTDAGGHGLNRGAGIVSLVPETHDVLWELNTSNQIKSMPGIIATGGIVEARGVASALVLGADGVCMGTRYLASDEAEIPKGYQQEVVRASDGGQSTIRSSVYDELRGTTDWDSKYGGRGVTNKSYDDAMSGMDFEENKKLYAEAVEQGDEGWGPHSRMTTYAGTGVGLVERICPAGMITVEVRNGARRIMKTLQERL</sequence>
<dbReference type="OrthoDB" id="2349068at2759"/>
<dbReference type="InterPro" id="IPR013785">
    <property type="entry name" value="Aldolase_TIM"/>
</dbReference>
<keyword evidence="2" id="KW-0288">FMN</keyword>
<dbReference type="EMBL" id="SNSC02000001">
    <property type="protein sequence ID" value="TID27668.1"/>
    <property type="molecule type" value="Genomic_DNA"/>
</dbReference>
<evidence type="ECO:0000256" key="2">
    <source>
        <dbReference type="ARBA" id="ARBA00022643"/>
    </source>
</evidence>
<keyword evidence="5" id="KW-1185">Reference proteome</keyword>
<keyword evidence="3" id="KW-0560">Oxidoreductase</keyword>
<dbReference type="Proteomes" id="UP000298493">
    <property type="component" value="Unassembled WGS sequence"/>
</dbReference>
<evidence type="ECO:0000256" key="1">
    <source>
        <dbReference type="ARBA" id="ARBA00022630"/>
    </source>
</evidence>
<organism evidence="4 5">
    <name type="scientific">Venturia nashicola</name>
    <dbReference type="NCBI Taxonomy" id="86259"/>
    <lineage>
        <taxon>Eukaryota</taxon>
        <taxon>Fungi</taxon>
        <taxon>Dikarya</taxon>
        <taxon>Ascomycota</taxon>
        <taxon>Pezizomycotina</taxon>
        <taxon>Dothideomycetes</taxon>
        <taxon>Pleosporomycetidae</taxon>
        <taxon>Venturiales</taxon>
        <taxon>Venturiaceae</taxon>
        <taxon>Venturia</taxon>
    </lineage>
</organism>
<dbReference type="SUPFAM" id="SSF51412">
    <property type="entry name" value="Inosine monophosphate dehydrogenase (IMPDH)"/>
    <property type="match status" value="1"/>
</dbReference>
<reference evidence="4 5" key="1">
    <citation type="submission" date="2019-04" db="EMBL/GenBank/DDBJ databases">
        <title>High contiguity whole genome sequence and gene annotation resource for two Venturia nashicola isolates.</title>
        <authorList>
            <person name="Prokchorchik M."/>
            <person name="Won K."/>
            <person name="Lee Y."/>
            <person name="Choi E.D."/>
            <person name="Segonzac C."/>
            <person name="Sohn K.H."/>
        </authorList>
    </citation>
    <scope>NUCLEOTIDE SEQUENCE [LARGE SCALE GENOMIC DNA]</scope>
    <source>
        <strain evidence="4 5">PRI2</strain>
    </source>
</reference>
<dbReference type="AlphaFoldDB" id="A0A4Z1PTR0"/>
<keyword evidence="1" id="KW-0285">Flavoprotein</keyword>
<proteinExistence type="predicted"/>
<dbReference type="CDD" id="cd04730">
    <property type="entry name" value="NPD_like"/>
    <property type="match status" value="1"/>
</dbReference>
<dbReference type="STRING" id="86259.A0A4Z1PTR0"/>
<accession>A0A4Z1PTR0</accession>
<evidence type="ECO:0000313" key="4">
    <source>
        <dbReference type="EMBL" id="TID27668.1"/>
    </source>
</evidence>
<dbReference type="GO" id="GO:0018580">
    <property type="term" value="F:nitronate monooxygenase activity"/>
    <property type="evidence" value="ECO:0007669"/>
    <property type="project" value="InterPro"/>
</dbReference>
<dbReference type="PANTHER" id="PTHR32332:SF34">
    <property type="entry name" value="2-NITROPROPANE DIOXYGENASE FAMILY, PUTATIVE-RELATED"/>
    <property type="match status" value="1"/>
</dbReference>